<accession>A0ABW6BR68</accession>
<gene>
    <name evidence="2" type="ORF">ACFS7Z_03640</name>
</gene>
<sequence length="254" mass="28573">MPFTFSHPAIALPLKALKPEWFSTTGLVVGSIAPDFVYFLKMGGSADFGHTLAGIFILDIPLSFFIALAFHLWARNVLILHFPAPLDKKYSDFLPYDFLSYLKRHWFLFLVSSVAGILSHLFWDDFTKPDGFVYYISPSFFSQKIHIGPVVTPLHMLIERAGSVLGLLFLIWVIWRKKQPSLTFTPFSLRRKVVFWLSLFVSAAIVTAVKLLLDKEGDSISYYVVVLTSAGVLSLAFVTIMAYVLGQLVKKGKA</sequence>
<keyword evidence="1" id="KW-1133">Transmembrane helix</keyword>
<feature type="transmembrane region" description="Helical" evidence="1">
    <location>
        <begin position="52"/>
        <end position="73"/>
    </location>
</feature>
<dbReference type="Pfam" id="PF13803">
    <property type="entry name" value="DUF4184"/>
    <property type="match status" value="1"/>
</dbReference>
<dbReference type="Proteomes" id="UP001597641">
    <property type="component" value="Unassembled WGS sequence"/>
</dbReference>
<feature type="transmembrane region" description="Helical" evidence="1">
    <location>
        <begin position="106"/>
        <end position="123"/>
    </location>
</feature>
<evidence type="ECO:0000256" key="1">
    <source>
        <dbReference type="SAM" id="Phobius"/>
    </source>
</evidence>
<evidence type="ECO:0000313" key="3">
    <source>
        <dbReference type="Proteomes" id="UP001597641"/>
    </source>
</evidence>
<protein>
    <submittedName>
        <fullName evidence="2">DUF4184 family protein</fullName>
    </submittedName>
</protein>
<comment type="caution">
    <text evidence="2">The sequence shown here is derived from an EMBL/GenBank/DDBJ whole genome shotgun (WGS) entry which is preliminary data.</text>
</comment>
<dbReference type="RefSeq" id="WP_377481071.1">
    <property type="nucleotide sequence ID" value="NZ_JBHUOX010000002.1"/>
</dbReference>
<keyword evidence="1" id="KW-0472">Membrane</keyword>
<keyword evidence="3" id="KW-1185">Reference proteome</keyword>
<keyword evidence="1" id="KW-0812">Transmembrane</keyword>
<reference evidence="3" key="1">
    <citation type="journal article" date="2019" name="Int. J. Syst. Evol. Microbiol.">
        <title>The Global Catalogue of Microorganisms (GCM) 10K type strain sequencing project: providing services to taxonomists for standard genome sequencing and annotation.</title>
        <authorList>
            <consortium name="The Broad Institute Genomics Platform"/>
            <consortium name="The Broad Institute Genome Sequencing Center for Infectious Disease"/>
            <person name="Wu L."/>
            <person name="Ma J."/>
        </authorList>
    </citation>
    <scope>NUCLEOTIDE SEQUENCE [LARGE SCALE GENOMIC DNA]</scope>
    <source>
        <strain evidence="3">KCTC 23984</strain>
    </source>
</reference>
<proteinExistence type="predicted"/>
<organism evidence="2 3">
    <name type="scientific">Pontibacter toksunensis</name>
    <dbReference type="NCBI Taxonomy" id="1332631"/>
    <lineage>
        <taxon>Bacteria</taxon>
        <taxon>Pseudomonadati</taxon>
        <taxon>Bacteroidota</taxon>
        <taxon>Cytophagia</taxon>
        <taxon>Cytophagales</taxon>
        <taxon>Hymenobacteraceae</taxon>
        <taxon>Pontibacter</taxon>
    </lineage>
</organism>
<name>A0ABW6BR68_9BACT</name>
<feature type="transmembrane region" description="Helical" evidence="1">
    <location>
        <begin position="195"/>
        <end position="213"/>
    </location>
</feature>
<feature type="transmembrane region" description="Helical" evidence="1">
    <location>
        <begin position="219"/>
        <end position="245"/>
    </location>
</feature>
<evidence type="ECO:0000313" key="2">
    <source>
        <dbReference type="EMBL" id="MFD2999442.1"/>
    </source>
</evidence>
<dbReference type="EMBL" id="JBHUOX010000002">
    <property type="protein sequence ID" value="MFD2999442.1"/>
    <property type="molecule type" value="Genomic_DNA"/>
</dbReference>
<dbReference type="InterPro" id="IPR025238">
    <property type="entry name" value="DUF4184"/>
</dbReference>
<feature type="transmembrane region" description="Helical" evidence="1">
    <location>
        <begin position="157"/>
        <end position="175"/>
    </location>
</feature>